<gene>
    <name evidence="2" type="primary">Iqcf6</name>
</gene>
<dbReference type="RefSeq" id="XP_073915391.1">
    <property type="nucleotide sequence ID" value="XM_074059290.1"/>
</dbReference>
<organism evidence="1 2">
    <name type="scientific">Castor canadensis</name>
    <name type="common">American beaver</name>
    <dbReference type="NCBI Taxonomy" id="51338"/>
    <lineage>
        <taxon>Eukaryota</taxon>
        <taxon>Metazoa</taxon>
        <taxon>Chordata</taxon>
        <taxon>Craniata</taxon>
        <taxon>Vertebrata</taxon>
        <taxon>Euteleostomi</taxon>
        <taxon>Mammalia</taxon>
        <taxon>Eutheria</taxon>
        <taxon>Euarchontoglires</taxon>
        <taxon>Glires</taxon>
        <taxon>Rodentia</taxon>
        <taxon>Castorimorpha</taxon>
        <taxon>Castoridae</taxon>
        <taxon>Castor</taxon>
    </lineage>
</organism>
<name>A0AC58LE14_CASCN</name>
<dbReference type="Proteomes" id="UP001732720">
    <property type="component" value="Chromosome 17"/>
</dbReference>
<reference evidence="2" key="1">
    <citation type="submission" date="2025-08" db="UniProtKB">
        <authorList>
            <consortium name="RefSeq"/>
        </authorList>
    </citation>
    <scope>IDENTIFICATION</scope>
</reference>
<keyword evidence="1" id="KW-1185">Reference proteome</keyword>
<evidence type="ECO:0000313" key="2">
    <source>
        <dbReference type="RefSeq" id="XP_073915391.1"/>
    </source>
</evidence>
<protein>
    <submittedName>
        <fullName evidence="2">IQ domain-containing protein F6</fullName>
    </submittedName>
</protein>
<sequence>MHSGQKALEAPCKALIYLTALSLPLRASRPQPRDGSGSWAATAEGTHLCLLLDPENSLGAVRSVLAEEHQVCGISVKLWPPSEQLAQGALRSECVCNVEGEHMGRRLVKAVGERRDGRGHYIVGLAEWLSWWRSMQAKMLEQRRCLALRLYTCQEWAVVKVQAQVRMWQACRRFLQARQAACIIQSHWRWHASHTRGLIRGRYEVRASPLELDIEIFMT</sequence>
<accession>A0AC58LE14</accession>
<proteinExistence type="predicted"/>
<evidence type="ECO:0000313" key="1">
    <source>
        <dbReference type="Proteomes" id="UP001732720"/>
    </source>
</evidence>